<proteinExistence type="predicted"/>
<keyword evidence="3" id="KW-1185">Reference proteome</keyword>
<feature type="transmembrane region" description="Helical" evidence="1">
    <location>
        <begin position="7"/>
        <end position="26"/>
    </location>
</feature>
<accession>A0ABV0J2V4</accession>
<gene>
    <name evidence="2" type="ORF">NC998_03170</name>
</gene>
<reference evidence="2 3" key="1">
    <citation type="submission" date="2022-04" db="EMBL/GenBank/DDBJ databases">
        <title>Positive selection, recombination, and allopatry shape intraspecific diversity of widespread and dominant cyanobacteria.</title>
        <authorList>
            <person name="Wei J."/>
            <person name="Shu W."/>
            <person name="Hu C."/>
        </authorList>
    </citation>
    <scope>NUCLEOTIDE SEQUENCE [LARGE SCALE GENOMIC DNA]</scope>
    <source>
        <strain evidence="2 3">GB2-A4</strain>
    </source>
</reference>
<keyword evidence="1" id="KW-0472">Membrane</keyword>
<evidence type="ECO:0000256" key="1">
    <source>
        <dbReference type="SAM" id="Phobius"/>
    </source>
</evidence>
<dbReference type="Proteomes" id="UP001464891">
    <property type="component" value="Unassembled WGS sequence"/>
</dbReference>
<name>A0ABV0J2V4_9CYAN</name>
<evidence type="ECO:0000313" key="3">
    <source>
        <dbReference type="Proteomes" id="UP001464891"/>
    </source>
</evidence>
<keyword evidence="1" id="KW-1133">Transmembrane helix</keyword>
<protein>
    <submittedName>
        <fullName evidence="2">Uncharacterized protein</fullName>
    </submittedName>
</protein>
<sequence length="64" mass="6979">MGTNLGFVVKVMVISALVAIAIRFVGRTLVVQATPETVLFVVLFPSFALAMALGWRAWQQRSLS</sequence>
<keyword evidence="1" id="KW-0812">Transmembrane</keyword>
<evidence type="ECO:0000313" key="2">
    <source>
        <dbReference type="EMBL" id="MEP0816093.1"/>
    </source>
</evidence>
<dbReference type="EMBL" id="JAMPKM010000001">
    <property type="protein sequence ID" value="MEP0816093.1"/>
    <property type="molecule type" value="Genomic_DNA"/>
</dbReference>
<feature type="transmembrane region" description="Helical" evidence="1">
    <location>
        <begin position="38"/>
        <end position="58"/>
    </location>
</feature>
<dbReference type="RefSeq" id="WP_190431778.1">
    <property type="nucleotide sequence ID" value="NZ_JAMPKM010000001.1"/>
</dbReference>
<comment type="caution">
    <text evidence="2">The sequence shown here is derived from an EMBL/GenBank/DDBJ whole genome shotgun (WGS) entry which is preliminary data.</text>
</comment>
<organism evidence="2 3">
    <name type="scientific">Trichocoleus desertorum GB2-A4</name>
    <dbReference type="NCBI Taxonomy" id="2933944"/>
    <lineage>
        <taxon>Bacteria</taxon>
        <taxon>Bacillati</taxon>
        <taxon>Cyanobacteriota</taxon>
        <taxon>Cyanophyceae</taxon>
        <taxon>Leptolyngbyales</taxon>
        <taxon>Trichocoleusaceae</taxon>
        <taxon>Trichocoleus</taxon>
    </lineage>
</organism>